<dbReference type="SUPFAM" id="SSF81383">
    <property type="entry name" value="F-box domain"/>
    <property type="match status" value="1"/>
</dbReference>
<dbReference type="InterPro" id="IPR032675">
    <property type="entry name" value="LRR_dom_sf"/>
</dbReference>
<dbReference type="SUPFAM" id="SSF52047">
    <property type="entry name" value="RNI-like"/>
    <property type="match status" value="1"/>
</dbReference>
<keyword evidence="3" id="KW-1185">Reference proteome</keyword>
<dbReference type="InterPro" id="IPR001810">
    <property type="entry name" value="F-box_dom"/>
</dbReference>
<dbReference type="SMART" id="SM00256">
    <property type="entry name" value="FBOX"/>
    <property type="match status" value="1"/>
</dbReference>
<feature type="non-terminal residue" evidence="2">
    <location>
        <position position="602"/>
    </location>
</feature>
<sequence>MASDLLPYALFGENVSENVVVSNAAKGDDNKYARSPTVWKSDQGFDVNNGKEEAADISGDWIANGNNDLWSAGYREVIEGGWVLNNKMYMSHGPKEKCKDGKNLKADNLDVPGLEQRGFSREPKVREMDLKGTFASITEWFDHLAVDSEELEATNHIESQKTQADMKYWLAELWEIGHSNLENICTSGGRPGNIVREDNVLFAEWGASNPFQKISKEEVENKKLLECKDYRENVNASVPKDEAIHANQKILSPSSNAVDILLDFHVPENHKEPFKEHGEYFGTKLGISLNRMPGRTGNLAHEAVDIGKGIIPLRAEENDIISKPAVDGQWLEHVVDMGMVLEGTNIVPTFINPYAGVLHLVKENSLAQVHQRCKKVDIAEHKQYGTGTAFTDGNKNGQVENIQFGMLENCMDQEVPGGLPHEAIFFTLAYLSLQDLLSVERVCKSLRAAVKYDELLWRHLHVEHPLSKKLTNDALLQLSARAQGHLQCLSLVECLRITDDGLKLVLDSNPNLTKLCLPGCTRVSAEGIVQMVKGHTEKRNGMSGLKHLMIRGLYGLTKEHLDNLKSSLDGHLQKPSGSAKPQFYHNGQYSFSYDDDRSIDVE</sequence>
<protein>
    <recommendedName>
        <fullName evidence="1">F-box domain-containing protein</fullName>
    </recommendedName>
</protein>
<dbReference type="Gene3D" id="3.80.10.10">
    <property type="entry name" value="Ribonuclease Inhibitor"/>
    <property type="match status" value="1"/>
</dbReference>
<reference evidence="2 3" key="1">
    <citation type="journal article" date="2021" name="Nat. Plants">
        <title>The Taxus genome provides insights into paclitaxel biosynthesis.</title>
        <authorList>
            <person name="Xiong X."/>
            <person name="Gou J."/>
            <person name="Liao Q."/>
            <person name="Li Y."/>
            <person name="Zhou Q."/>
            <person name="Bi G."/>
            <person name="Li C."/>
            <person name="Du R."/>
            <person name="Wang X."/>
            <person name="Sun T."/>
            <person name="Guo L."/>
            <person name="Liang H."/>
            <person name="Lu P."/>
            <person name="Wu Y."/>
            <person name="Zhang Z."/>
            <person name="Ro D.K."/>
            <person name="Shang Y."/>
            <person name="Huang S."/>
            <person name="Yan J."/>
        </authorList>
    </citation>
    <scope>NUCLEOTIDE SEQUENCE [LARGE SCALE GENOMIC DNA]</scope>
    <source>
        <strain evidence="2">Ta-2019</strain>
    </source>
</reference>
<dbReference type="PANTHER" id="PTHR13382">
    <property type="entry name" value="MITOCHONDRIAL ATP SYNTHASE COUPLING FACTOR B"/>
    <property type="match status" value="1"/>
</dbReference>
<gene>
    <name evidence="2" type="ORF">KI387_018724</name>
</gene>
<dbReference type="InterPro" id="IPR050648">
    <property type="entry name" value="F-box_LRR-repeat"/>
</dbReference>
<evidence type="ECO:0000313" key="3">
    <source>
        <dbReference type="Proteomes" id="UP000824469"/>
    </source>
</evidence>
<evidence type="ECO:0000259" key="1">
    <source>
        <dbReference type="PROSITE" id="PS50181"/>
    </source>
</evidence>
<dbReference type="Pfam" id="PF12937">
    <property type="entry name" value="F-box-like"/>
    <property type="match status" value="1"/>
</dbReference>
<organism evidence="2 3">
    <name type="scientific">Taxus chinensis</name>
    <name type="common">Chinese yew</name>
    <name type="synonym">Taxus wallichiana var. chinensis</name>
    <dbReference type="NCBI Taxonomy" id="29808"/>
    <lineage>
        <taxon>Eukaryota</taxon>
        <taxon>Viridiplantae</taxon>
        <taxon>Streptophyta</taxon>
        <taxon>Embryophyta</taxon>
        <taxon>Tracheophyta</taxon>
        <taxon>Spermatophyta</taxon>
        <taxon>Pinopsida</taxon>
        <taxon>Pinidae</taxon>
        <taxon>Conifers II</taxon>
        <taxon>Cupressales</taxon>
        <taxon>Taxaceae</taxon>
        <taxon>Taxus</taxon>
    </lineage>
</organism>
<dbReference type="PROSITE" id="PS50181">
    <property type="entry name" value="FBOX"/>
    <property type="match status" value="1"/>
</dbReference>
<comment type="caution">
    <text evidence="2">The sequence shown here is derived from an EMBL/GenBank/DDBJ whole genome shotgun (WGS) entry which is preliminary data.</text>
</comment>
<proteinExistence type="predicted"/>
<dbReference type="InterPro" id="IPR036047">
    <property type="entry name" value="F-box-like_dom_sf"/>
</dbReference>
<dbReference type="PANTHER" id="PTHR13382:SF22">
    <property type="entry name" value="F-BOX PROTEIN SKIP14"/>
    <property type="match status" value="1"/>
</dbReference>
<accession>A0AA38LCW6</accession>
<evidence type="ECO:0000313" key="2">
    <source>
        <dbReference type="EMBL" id="KAH9316955.1"/>
    </source>
</evidence>
<dbReference type="GO" id="GO:0005737">
    <property type="term" value="C:cytoplasm"/>
    <property type="evidence" value="ECO:0007669"/>
    <property type="project" value="TreeGrafter"/>
</dbReference>
<dbReference type="AlphaFoldDB" id="A0AA38LCW6"/>
<name>A0AA38LCW6_TAXCH</name>
<dbReference type="OMA" id="CKDYREN"/>
<dbReference type="Proteomes" id="UP000824469">
    <property type="component" value="Unassembled WGS sequence"/>
</dbReference>
<feature type="domain" description="F-box" evidence="1">
    <location>
        <begin position="413"/>
        <end position="460"/>
    </location>
</feature>
<dbReference type="EMBL" id="JAHRHJ020000004">
    <property type="protein sequence ID" value="KAH9316955.1"/>
    <property type="molecule type" value="Genomic_DNA"/>
</dbReference>